<gene>
    <name evidence="2" type="ORF">PC117_g23035</name>
</gene>
<dbReference type="Proteomes" id="UP000736787">
    <property type="component" value="Unassembled WGS sequence"/>
</dbReference>
<evidence type="ECO:0000256" key="1">
    <source>
        <dbReference type="SAM" id="MobiDB-lite"/>
    </source>
</evidence>
<organism evidence="2 3">
    <name type="scientific">Phytophthora cactorum</name>
    <dbReference type="NCBI Taxonomy" id="29920"/>
    <lineage>
        <taxon>Eukaryota</taxon>
        <taxon>Sar</taxon>
        <taxon>Stramenopiles</taxon>
        <taxon>Oomycota</taxon>
        <taxon>Peronosporomycetes</taxon>
        <taxon>Peronosporales</taxon>
        <taxon>Peronosporaceae</taxon>
        <taxon>Phytophthora</taxon>
    </lineage>
</organism>
<dbReference type="EMBL" id="RCMK01001346">
    <property type="protein sequence ID" value="KAG2896304.1"/>
    <property type="molecule type" value="Genomic_DNA"/>
</dbReference>
<feature type="compositionally biased region" description="Basic and acidic residues" evidence="1">
    <location>
        <begin position="42"/>
        <end position="54"/>
    </location>
</feature>
<accession>A0A8T1B4G1</accession>
<name>A0A8T1B4G1_9STRA</name>
<feature type="compositionally biased region" description="Basic and acidic residues" evidence="1">
    <location>
        <begin position="145"/>
        <end position="162"/>
    </location>
</feature>
<dbReference type="VEuPathDB" id="FungiDB:PC110_g21621"/>
<feature type="compositionally biased region" description="Basic and acidic residues" evidence="1">
    <location>
        <begin position="71"/>
        <end position="82"/>
    </location>
</feature>
<feature type="region of interest" description="Disordered" evidence="1">
    <location>
        <begin position="36"/>
        <end position="170"/>
    </location>
</feature>
<protein>
    <submittedName>
        <fullName evidence="2">Uncharacterized protein</fullName>
    </submittedName>
</protein>
<proteinExistence type="predicted"/>
<reference evidence="2" key="1">
    <citation type="submission" date="2018-10" db="EMBL/GenBank/DDBJ databases">
        <title>Effector identification in a new, highly contiguous assembly of the strawberry crown rot pathogen Phytophthora cactorum.</title>
        <authorList>
            <person name="Armitage A.D."/>
            <person name="Nellist C.F."/>
            <person name="Bates H."/>
            <person name="Vickerstaff R.J."/>
            <person name="Harrison R.J."/>
        </authorList>
    </citation>
    <scope>NUCLEOTIDE SEQUENCE</scope>
    <source>
        <strain evidence="2">4040</strain>
    </source>
</reference>
<feature type="compositionally biased region" description="Polar residues" evidence="1">
    <location>
        <begin position="85"/>
        <end position="95"/>
    </location>
</feature>
<evidence type="ECO:0000313" key="2">
    <source>
        <dbReference type="EMBL" id="KAG2896304.1"/>
    </source>
</evidence>
<feature type="region of interest" description="Disordered" evidence="1">
    <location>
        <begin position="185"/>
        <end position="215"/>
    </location>
</feature>
<comment type="caution">
    <text evidence="2">The sequence shown here is derived from an EMBL/GenBank/DDBJ whole genome shotgun (WGS) entry which is preliminary data.</text>
</comment>
<evidence type="ECO:0000313" key="3">
    <source>
        <dbReference type="Proteomes" id="UP000736787"/>
    </source>
</evidence>
<dbReference type="AlphaFoldDB" id="A0A8T1B4G1"/>
<sequence>MKYNHRYESGYKTKVNRWLQTFSEFVEEGEFDDFAVNEDDDSSQHAECDVESERCGSSMEDVKSVVGSLAEEPHDVWRDRLRSRITPSNGQNSVLSAAEDASPSEDKSCENAESCGTQEGNTVADEANHPGNADSEPGDSPGEPDDNRSDYSKQSEFEHEGELDNEYAESVVHVTELTTVMNAADYNSRDADSDFLFDPGDEREGAGGSDGGGVLVPVVREQADELIP</sequence>